<feature type="compositionally biased region" description="Polar residues" evidence="1">
    <location>
        <begin position="1"/>
        <end position="10"/>
    </location>
</feature>
<gene>
    <name evidence="2" type="ORF">DNG_02362</name>
</gene>
<proteinExistence type="predicted"/>
<feature type="region of interest" description="Disordered" evidence="1">
    <location>
        <begin position="112"/>
        <end position="162"/>
    </location>
</feature>
<name>A0AAE8MTC5_9PEZI</name>
<dbReference type="EMBL" id="ONZQ02000003">
    <property type="protein sequence ID" value="SPN99510.1"/>
    <property type="molecule type" value="Genomic_DNA"/>
</dbReference>
<evidence type="ECO:0008006" key="4">
    <source>
        <dbReference type="Google" id="ProtNLM"/>
    </source>
</evidence>
<dbReference type="Gene3D" id="1.20.5.170">
    <property type="match status" value="1"/>
</dbReference>
<feature type="compositionally biased region" description="Gly residues" evidence="1">
    <location>
        <begin position="69"/>
        <end position="78"/>
    </location>
</feature>
<dbReference type="Proteomes" id="UP001187682">
    <property type="component" value="Unassembled WGS sequence"/>
</dbReference>
<feature type="region of interest" description="Disordered" evidence="1">
    <location>
        <begin position="196"/>
        <end position="265"/>
    </location>
</feature>
<evidence type="ECO:0000313" key="2">
    <source>
        <dbReference type="EMBL" id="SPN99510.1"/>
    </source>
</evidence>
<comment type="caution">
    <text evidence="2">The sequence shown here is derived from an EMBL/GenBank/DDBJ whole genome shotgun (WGS) entry which is preliminary data.</text>
</comment>
<evidence type="ECO:0000313" key="3">
    <source>
        <dbReference type="Proteomes" id="UP001187682"/>
    </source>
</evidence>
<accession>A0AAE8MTC5</accession>
<feature type="compositionally biased region" description="Polar residues" evidence="1">
    <location>
        <begin position="214"/>
        <end position="232"/>
    </location>
</feature>
<keyword evidence="3" id="KW-1185">Reference proteome</keyword>
<feature type="compositionally biased region" description="Polar residues" evidence="1">
    <location>
        <begin position="112"/>
        <end position="140"/>
    </location>
</feature>
<evidence type="ECO:0000256" key="1">
    <source>
        <dbReference type="SAM" id="MobiDB-lite"/>
    </source>
</evidence>
<dbReference type="AlphaFoldDB" id="A0AAE8MTC5"/>
<reference evidence="2" key="1">
    <citation type="submission" date="2018-03" db="EMBL/GenBank/DDBJ databases">
        <authorList>
            <person name="Guldener U."/>
        </authorList>
    </citation>
    <scope>NUCLEOTIDE SEQUENCE</scope>
</reference>
<organism evidence="2 3">
    <name type="scientific">Cephalotrichum gorgonifer</name>
    <dbReference type="NCBI Taxonomy" id="2041049"/>
    <lineage>
        <taxon>Eukaryota</taxon>
        <taxon>Fungi</taxon>
        <taxon>Dikarya</taxon>
        <taxon>Ascomycota</taxon>
        <taxon>Pezizomycotina</taxon>
        <taxon>Sordariomycetes</taxon>
        <taxon>Hypocreomycetidae</taxon>
        <taxon>Microascales</taxon>
        <taxon>Microascaceae</taxon>
        <taxon>Cephalotrichum</taxon>
    </lineage>
</organism>
<feature type="compositionally biased region" description="Low complexity" evidence="1">
    <location>
        <begin position="238"/>
        <end position="265"/>
    </location>
</feature>
<feature type="region of interest" description="Disordered" evidence="1">
    <location>
        <begin position="1"/>
        <end position="85"/>
    </location>
</feature>
<feature type="compositionally biased region" description="Basic and acidic residues" evidence="1">
    <location>
        <begin position="142"/>
        <end position="162"/>
    </location>
</feature>
<dbReference type="CDD" id="cd14688">
    <property type="entry name" value="bZIP_YAP"/>
    <property type="match status" value="1"/>
</dbReference>
<protein>
    <recommendedName>
        <fullName evidence="4">BZIP domain-containing protein</fullName>
    </recommendedName>
</protein>
<sequence length="389" mass="41025">MTTPAHSQQAVPFAARLSSSSPSPNSKDVPGQMSAGWSEDPSTPPDETHENTQWELSGFSMDGHLEAPAGGGGGGGGLLARPSPGAVNDLIPTEYEHSMSMGLCGSEPSLTGSFSSVESDGFGQSSRKNKNTRTVSNLTPEQLERKRSNDRRAQRAIRERTKRRMEDYQNVLSQRDEMIMALSRTVHALEEEIARLRGSTRQGHEADTKGSDTLGGSSDSYPRCPSLTSSIPGSHRGSLASDTTSPPSLPSLLSLPSLPSNNRSSPMALGGGITYGAVQELEASKMAGTAWPGGGSAMYGVSLDTGPSAAAMGHDGFAGSFFSSPPIVESSGIDAELPRPPPAHTLPTQRGQAYRVLVRDEDCEPWAPTDRSCWHAERESGNGGSLLGF</sequence>